<dbReference type="Pfam" id="PF17267">
    <property type="entry name" value="DUF5333"/>
    <property type="match status" value="1"/>
</dbReference>
<dbReference type="RefSeq" id="WP_234990171.1">
    <property type="nucleotide sequence ID" value="NZ_FTOQ01000002.1"/>
</dbReference>
<dbReference type="STRING" id="633194.SAMN05421759_102496"/>
<evidence type="ECO:0000313" key="3">
    <source>
        <dbReference type="Proteomes" id="UP000186684"/>
    </source>
</evidence>
<sequence>MSRKIAPMIPRVALALMLGLGAQTASAQAKPPLSQVAEIDDALLMIAIADEVRNKCDTIEARMFKAWSTINALESRAKRMGYSDEEIEDYVTSKAEKKRMRKRGEAILKARGVALDNDADYCTFGREEIAKGSQIGVLLKER</sequence>
<dbReference type="InterPro" id="IPR020349">
    <property type="entry name" value="Uncharacterised_14.7kDa"/>
</dbReference>
<accession>A0A1N7L9D3</accession>
<keyword evidence="3" id="KW-1185">Reference proteome</keyword>
<dbReference type="Proteomes" id="UP000186684">
    <property type="component" value="Unassembled WGS sequence"/>
</dbReference>
<evidence type="ECO:0000256" key="1">
    <source>
        <dbReference type="SAM" id="SignalP"/>
    </source>
</evidence>
<organism evidence="2 3">
    <name type="scientific">Roseivivax lentus</name>
    <dbReference type="NCBI Taxonomy" id="633194"/>
    <lineage>
        <taxon>Bacteria</taxon>
        <taxon>Pseudomonadati</taxon>
        <taxon>Pseudomonadota</taxon>
        <taxon>Alphaproteobacteria</taxon>
        <taxon>Rhodobacterales</taxon>
        <taxon>Roseobacteraceae</taxon>
        <taxon>Roseivivax</taxon>
    </lineage>
</organism>
<feature type="chain" id="PRO_5009943282" evidence="1">
    <location>
        <begin position="28"/>
        <end position="142"/>
    </location>
</feature>
<reference evidence="3" key="1">
    <citation type="submission" date="2017-01" db="EMBL/GenBank/DDBJ databases">
        <authorList>
            <person name="Varghese N."/>
            <person name="Submissions S."/>
        </authorList>
    </citation>
    <scope>NUCLEOTIDE SEQUENCE [LARGE SCALE GENOMIC DNA]</scope>
    <source>
        <strain evidence="3">DSM 29430</strain>
    </source>
</reference>
<gene>
    <name evidence="2" type="ORF">SAMN05421759_102496</name>
</gene>
<dbReference type="EMBL" id="FTOQ01000002">
    <property type="protein sequence ID" value="SIS70472.1"/>
    <property type="molecule type" value="Genomic_DNA"/>
</dbReference>
<proteinExistence type="predicted"/>
<dbReference type="AlphaFoldDB" id="A0A1N7L9D3"/>
<evidence type="ECO:0000313" key="2">
    <source>
        <dbReference type="EMBL" id="SIS70472.1"/>
    </source>
</evidence>
<name>A0A1N7L9D3_9RHOB</name>
<feature type="signal peptide" evidence="1">
    <location>
        <begin position="1"/>
        <end position="27"/>
    </location>
</feature>
<keyword evidence="1" id="KW-0732">Signal</keyword>
<protein>
    <submittedName>
        <fullName evidence="2">Uncharacterized protein</fullName>
    </submittedName>
</protein>